<sequence>SRVATSDKGKERAEQEVADSTSTATKDARQKILQRRREEMILQARRKMMEKDAARGNAADTAGQ</sequence>
<reference evidence="1" key="1">
    <citation type="submission" date="2022-10" db="EMBL/GenBank/DDBJ databases">
        <title>Culturing micro-colonial fungi from biological soil crusts in the Mojave desert and describing Neophaeococcomyces mojavensis, and introducing the new genera and species Taxawa tesnikishii.</title>
        <authorList>
            <person name="Kurbessoian T."/>
            <person name="Stajich J.E."/>
        </authorList>
    </citation>
    <scope>NUCLEOTIDE SEQUENCE</scope>
    <source>
        <strain evidence="1">JES_112</strain>
    </source>
</reference>
<keyword evidence="2" id="KW-1185">Reference proteome</keyword>
<comment type="caution">
    <text evidence="1">The sequence shown here is derived from an EMBL/GenBank/DDBJ whole genome shotgun (WGS) entry which is preliminary data.</text>
</comment>
<dbReference type="Proteomes" id="UP001172386">
    <property type="component" value="Unassembled WGS sequence"/>
</dbReference>
<feature type="non-terminal residue" evidence="1">
    <location>
        <position position="1"/>
    </location>
</feature>
<organism evidence="1 2">
    <name type="scientific">Neophaeococcomyces mojaviensis</name>
    <dbReference type="NCBI Taxonomy" id="3383035"/>
    <lineage>
        <taxon>Eukaryota</taxon>
        <taxon>Fungi</taxon>
        <taxon>Dikarya</taxon>
        <taxon>Ascomycota</taxon>
        <taxon>Pezizomycotina</taxon>
        <taxon>Eurotiomycetes</taxon>
        <taxon>Chaetothyriomycetidae</taxon>
        <taxon>Chaetothyriales</taxon>
        <taxon>Chaetothyriales incertae sedis</taxon>
        <taxon>Neophaeococcomyces</taxon>
    </lineage>
</organism>
<gene>
    <name evidence="1" type="ORF">H2198_010425</name>
</gene>
<accession>A0ACC2ZRX0</accession>
<evidence type="ECO:0000313" key="2">
    <source>
        <dbReference type="Proteomes" id="UP001172386"/>
    </source>
</evidence>
<name>A0ACC2ZRX0_9EURO</name>
<evidence type="ECO:0000313" key="1">
    <source>
        <dbReference type="EMBL" id="KAJ9650273.1"/>
    </source>
</evidence>
<dbReference type="EMBL" id="JAPDRQ010000362">
    <property type="protein sequence ID" value="KAJ9650273.1"/>
    <property type="molecule type" value="Genomic_DNA"/>
</dbReference>
<protein>
    <submittedName>
        <fullName evidence="1">Uncharacterized protein</fullName>
    </submittedName>
</protein>
<proteinExistence type="predicted"/>